<dbReference type="Pfam" id="PF14059">
    <property type="entry name" value="DUF4251"/>
    <property type="match status" value="1"/>
</dbReference>
<proteinExistence type="predicted"/>
<organism evidence="2 3">
    <name type="scientific">Algoriphagus boseongensis</name>
    <dbReference type="NCBI Taxonomy" id="1442587"/>
    <lineage>
        <taxon>Bacteria</taxon>
        <taxon>Pseudomonadati</taxon>
        <taxon>Bacteroidota</taxon>
        <taxon>Cytophagia</taxon>
        <taxon>Cytophagales</taxon>
        <taxon>Cyclobacteriaceae</taxon>
        <taxon>Algoriphagus</taxon>
    </lineage>
</organism>
<dbReference type="InterPro" id="IPR025347">
    <property type="entry name" value="DUF4251"/>
</dbReference>
<dbReference type="OrthoDB" id="1097715at2"/>
<feature type="chain" id="PRO_5020774057" evidence="1">
    <location>
        <begin position="19"/>
        <end position="151"/>
    </location>
</feature>
<dbReference type="Gene3D" id="2.40.128.410">
    <property type="match status" value="1"/>
</dbReference>
<evidence type="ECO:0000313" key="3">
    <source>
        <dbReference type="Proteomes" id="UP000294535"/>
    </source>
</evidence>
<evidence type="ECO:0000256" key="1">
    <source>
        <dbReference type="SAM" id="SignalP"/>
    </source>
</evidence>
<accession>A0A4R6T4U4</accession>
<dbReference type="RefSeq" id="WP_133554621.1">
    <property type="nucleotide sequence ID" value="NZ_SNYF01000006.1"/>
</dbReference>
<feature type="signal peptide" evidence="1">
    <location>
        <begin position="1"/>
        <end position="18"/>
    </location>
</feature>
<name>A0A4R6T4U4_9BACT</name>
<sequence length="151" mass="16854">MKIKILLLFLFLPVFAFAQEKSAGEIQAKLESKDFTYDATVAYGMRGRMINLTAGYKMVVTPDQITGDLPFYGRSFQADPGSSDVGLKFDISEFEYEVTPRKKKGWEVKIKSTQTGSDVRSIFLTVQENGNASLRIISNGKDAMSYNGTIR</sequence>
<protein>
    <submittedName>
        <fullName evidence="2">Uncharacterized protein DUF4251</fullName>
    </submittedName>
</protein>
<keyword evidence="1" id="KW-0732">Signal</keyword>
<dbReference type="Proteomes" id="UP000294535">
    <property type="component" value="Unassembled WGS sequence"/>
</dbReference>
<comment type="caution">
    <text evidence="2">The sequence shown here is derived from an EMBL/GenBank/DDBJ whole genome shotgun (WGS) entry which is preliminary data.</text>
</comment>
<dbReference type="EMBL" id="SNYF01000006">
    <property type="protein sequence ID" value="TDQ16999.1"/>
    <property type="molecule type" value="Genomic_DNA"/>
</dbReference>
<keyword evidence="3" id="KW-1185">Reference proteome</keyword>
<reference evidence="2 3" key="1">
    <citation type="submission" date="2019-03" db="EMBL/GenBank/DDBJ databases">
        <title>Genomic Encyclopedia of Type Strains, Phase III (KMG-III): the genomes of soil and plant-associated and newly described type strains.</title>
        <authorList>
            <person name="Whitman W."/>
        </authorList>
    </citation>
    <scope>NUCLEOTIDE SEQUENCE [LARGE SCALE GENOMIC DNA]</scope>
    <source>
        <strain evidence="2 3">CECT 8446</strain>
    </source>
</reference>
<evidence type="ECO:0000313" key="2">
    <source>
        <dbReference type="EMBL" id="TDQ16999.1"/>
    </source>
</evidence>
<gene>
    <name evidence="2" type="ORF">DFQ04_1647</name>
</gene>
<dbReference type="AlphaFoldDB" id="A0A4R6T4U4"/>